<organism evidence="2 3">
    <name type="scientific">Xaviernesmea oryzae</name>
    <dbReference type="NCBI Taxonomy" id="464029"/>
    <lineage>
        <taxon>Bacteria</taxon>
        <taxon>Pseudomonadati</taxon>
        <taxon>Pseudomonadota</taxon>
        <taxon>Alphaproteobacteria</taxon>
        <taxon>Hyphomicrobiales</taxon>
        <taxon>Rhizobiaceae</taxon>
        <taxon>Rhizobium/Agrobacterium group</taxon>
        <taxon>Xaviernesmea</taxon>
    </lineage>
</organism>
<dbReference type="Proteomes" id="UP000186364">
    <property type="component" value="Unassembled WGS sequence"/>
</dbReference>
<name>A0A1Q9AY96_9HYPH</name>
<accession>A0A1Q9AY96</accession>
<evidence type="ECO:0000313" key="2">
    <source>
        <dbReference type="EMBL" id="OLP60416.1"/>
    </source>
</evidence>
<comment type="caution">
    <text evidence="2">The sequence shown here is derived from an EMBL/GenBank/DDBJ whole genome shotgun (WGS) entry which is preliminary data.</text>
</comment>
<feature type="region of interest" description="Disordered" evidence="1">
    <location>
        <begin position="54"/>
        <end position="91"/>
    </location>
</feature>
<keyword evidence="3" id="KW-1185">Reference proteome</keyword>
<dbReference type="AlphaFoldDB" id="A0A1Q9AY96"/>
<protein>
    <submittedName>
        <fullName evidence="2">Uncharacterized protein</fullName>
    </submittedName>
</protein>
<reference evidence="2 3" key="1">
    <citation type="submission" date="2016-09" db="EMBL/GenBank/DDBJ databases">
        <title>Rhizobium sp. nov., a novel species isolated from the rice rhizosphere.</title>
        <authorList>
            <person name="Zhao J."/>
            <person name="Zhang X."/>
        </authorList>
    </citation>
    <scope>NUCLEOTIDE SEQUENCE [LARGE SCALE GENOMIC DNA]</scope>
    <source>
        <strain evidence="2 3">1.7048</strain>
    </source>
</reference>
<evidence type="ECO:0000313" key="3">
    <source>
        <dbReference type="Proteomes" id="UP000186364"/>
    </source>
</evidence>
<gene>
    <name evidence="2" type="ORF">BJF93_15870</name>
</gene>
<proteinExistence type="predicted"/>
<evidence type="ECO:0000256" key="1">
    <source>
        <dbReference type="SAM" id="MobiDB-lite"/>
    </source>
</evidence>
<sequence>MLLSRPGGRTDGQISTKPAHGNETEAPPVPLLPSPDAIRLSALAILPRSFTANRALPLNSDDAASPSRRTMPHSAGPWFHAEDLTQSFQRH</sequence>
<feature type="region of interest" description="Disordered" evidence="1">
    <location>
        <begin position="1"/>
        <end position="33"/>
    </location>
</feature>
<dbReference type="EMBL" id="MKIP01000037">
    <property type="protein sequence ID" value="OLP60416.1"/>
    <property type="molecule type" value="Genomic_DNA"/>
</dbReference>